<proteinExistence type="predicted"/>
<evidence type="ECO:0000256" key="1">
    <source>
        <dbReference type="SAM" id="MobiDB-lite"/>
    </source>
</evidence>
<reference evidence="2 3" key="1">
    <citation type="journal article" date="2020" name="Mol. Biol. Evol.">
        <title>Distinct Expression and Methylation Patterns for Genes with Different Fates following a Single Whole-Genome Duplication in Flowering Plants.</title>
        <authorList>
            <person name="Shi T."/>
            <person name="Rahmani R.S."/>
            <person name="Gugger P.F."/>
            <person name="Wang M."/>
            <person name="Li H."/>
            <person name="Zhang Y."/>
            <person name="Li Z."/>
            <person name="Wang Q."/>
            <person name="Van de Peer Y."/>
            <person name="Marchal K."/>
            <person name="Chen J."/>
        </authorList>
    </citation>
    <scope>NUCLEOTIDE SEQUENCE [LARGE SCALE GENOMIC DNA]</scope>
    <source>
        <tissue evidence="2">Leaf</tissue>
    </source>
</reference>
<gene>
    <name evidence="2" type="ORF">HUJ06_004009</name>
</gene>
<feature type="region of interest" description="Disordered" evidence="1">
    <location>
        <begin position="1"/>
        <end position="36"/>
    </location>
</feature>
<keyword evidence="3" id="KW-1185">Reference proteome</keyword>
<comment type="caution">
    <text evidence="2">The sequence shown here is derived from an EMBL/GenBank/DDBJ whole genome shotgun (WGS) entry which is preliminary data.</text>
</comment>
<name>A0A822ZR07_NELNU</name>
<dbReference type="Proteomes" id="UP000607653">
    <property type="component" value="Unassembled WGS sequence"/>
</dbReference>
<dbReference type="AlphaFoldDB" id="A0A822ZR07"/>
<protein>
    <submittedName>
        <fullName evidence="2">Uncharacterized protein</fullName>
    </submittedName>
</protein>
<organism evidence="2 3">
    <name type="scientific">Nelumbo nucifera</name>
    <name type="common">Sacred lotus</name>
    <dbReference type="NCBI Taxonomy" id="4432"/>
    <lineage>
        <taxon>Eukaryota</taxon>
        <taxon>Viridiplantae</taxon>
        <taxon>Streptophyta</taxon>
        <taxon>Embryophyta</taxon>
        <taxon>Tracheophyta</taxon>
        <taxon>Spermatophyta</taxon>
        <taxon>Magnoliopsida</taxon>
        <taxon>Proteales</taxon>
        <taxon>Nelumbonaceae</taxon>
        <taxon>Nelumbo</taxon>
    </lineage>
</organism>
<dbReference type="EMBL" id="DUZY01000007">
    <property type="protein sequence ID" value="DAD45779.1"/>
    <property type="molecule type" value="Genomic_DNA"/>
</dbReference>
<feature type="compositionally biased region" description="Basic and acidic residues" evidence="1">
    <location>
        <begin position="1"/>
        <end position="11"/>
    </location>
</feature>
<evidence type="ECO:0000313" key="2">
    <source>
        <dbReference type="EMBL" id="DAD45779.1"/>
    </source>
</evidence>
<evidence type="ECO:0000313" key="3">
    <source>
        <dbReference type="Proteomes" id="UP000607653"/>
    </source>
</evidence>
<sequence length="53" mass="6075">MKPRQNTDQKFTKSNKNPMGSLMQTQPSEYPRMGRKQILVLIQSNAKKPNEGV</sequence>
<accession>A0A822ZR07</accession>
<feature type="compositionally biased region" description="Polar residues" evidence="1">
    <location>
        <begin position="12"/>
        <end position="28"/>
    </location>
</feature>